<feature type="domain" description="Rhodanese" evidence="1">
    <location>
        <begin position="51"/>
        <end position="140"/>
    </location>
</feature>
<dbReference type="AlphaFoldDB" id="A0A7C9FRL6"/>
<dbReference type="Proteomes" id="UP000479293">
    <property type="component" value="Unassembled WGS sequence"/>
</dbReference>
<dbReference type="SUPFAM" id="SSF52821">
    <property type="entry name" value="Rhodanese/Cell cycle control phosphatase"/>
    <property type="match status" value="1"/>
</dbReference>
<protein>
    <submittedName>
        <fullName evidence="2">Rhodanese-like domain-containing protein</fullName>
    </submittedName>
</protein>
<dbReference type="NCBIfam" id="NF045521">
    <property type="entry name" value="rhoda_near_glyco"/>
    <property type="match status" value="1"/>
</dbReference>
<evidence type="ECO:0000313" key="3">
    <source>
        <dbReference type="Proteomes" id="UP000479293"/>
    </source>
</evidence>
<gene>
    <name evidence="2" type="ORF">GBK04_09580</name>
</gene>
<reference evidence="2 3" key="1">
    <citation type="submission" date="2019-10" db="EMBL/GenBank/DDBJ databases">
        <title>Draft Genome Sequence of Cytophagaceae sp. SJW1-29.</title>
        <authorList>
            <person name="Choi A."/>
        </authorList>
    </citation>
    <scope>NUCLEOTIDE SEQUENCE [LARGE SCALE GENOMIC DNA]</scope>
    <source>
        <strain evidence="2 3">SJW1-29</strain>
    </source>
</reference>
<dbReference type="Gene3D" id="3.40.250.10">
    <property type="entry name" value="Rhodanese-like domain"/>
    <property type="match status" value="1"/>
</dbReference>
<evidence type="ECO:0000313" key="2">
    <source>
        <dbReference type="EMBL" id="MPR33612.1"/>
    </source>
</evidence>
<organism evidence="2 3">
    <name type="scientific">Salmonirosea aquatica</name>
    <dbReference type="NCBI Taxonomy" id="2654236"/>
    <lineage>
        <taxon>Bacteria</taxon>
        <taxon>Pseudomonadati</taxon>
        <taxon>Bacteroidota</taxon>
        <taxon>Cytophagia</taxon>
        <taxon>Cytophagales</taxon>
        <taxon>Spirosomataceae</taxon>
        <taxon>Salmonirosea</taxon>
    </lineage>
</organism>
<dbReference type="PROSITE" id="PS50206">
    <property type="entry name" value="RHODANESE_3"/>
    <property type="match status" value="1"/>
</dbReference>
<dbReference type="InterPro" id="IPR001763">
    <property type="entry name" value="Rhodanese-like_dom"/>
</dbReference>
<dbReference type="Pfam" id="PF00581">
    <property type="entry name" value="Rhodanese"/>
    <property type="match status" value="1"/>
</dbReference>
<dbReference type="GO" id="GO:0003824">
    <property type="term" value="F:catalytic activity"/>
    <property type="evidence" value="ECO:0007669"/>
    <property type="project" value="InterPro"/>
</dbReference>
<dbReference type="PANTHER" id="PTHR44542:SF14">
    <property type="entry name" value="PROTEIN HIGH ARSENIC CONTENT 1, MITOCHONDRIAL-RELATED"/>
    <property type="match status" value="1"/>
</dbReference>
<keyword evidence="3" id="KW-1185">Reference proteome</keyword>
<dbReference type="EMBL" id="WHLY01000002">
    <property type="protein sequence ID" value="MPR33612.1"/>
    <property type="molecule type" value="Genomic_DNA"/>
</dbReference>
<proteinExistence type="predicted"/>
<name>A0A7C9FRL6_9BACT</name>
<sequence>MTKKSWILTYFLVLSLFTTSFGQITSGTYRAVLKTLYKNDVPLISCEEASKLTSARFLDTRAYPEFKVSHISEARWVGYEEFSLDKVKDIDKGTPIVVYCSVGVRSEKVGRKLIEAGFTQVQNLYGSLFEWVNQGYPIVDMTGQPTQKVHAYSPAWGVWLNKGEKVYE</sequence>
<evidence type="ECO:0000259" key="1">
    <source>
        <dbReference type="PROSITE" id="PS50206"/>
    </source>
</evidence>
<dbReference type="PANTHER" id="PTHR44542">
    <property type="entry name" value="THIOSULFATE SULFURTRANSFERASE 18"/>
    <property type="match status" value="1"/>
</dbReference>
<dbReference type="InterPro" id="IPR044684">
    <property type="entry name" value="STR17/STR18/HARC1-like"/>
</dbReference>
<dbReference type="InterPro" id="IPR036873">
    <property type="entry name" value="Rhodanese-like_dom_sf"/>
</dbReference>
<dbReference type="RefSeq" id="WP_152759007.1">
    <property type="nucleotide sequence ID" value="NZ_WHLY01000002.1"/>
</dbReference>
<dbReference type="SMART" id="SM00450">
    <property type="entry name" value="RHOD"/>
    <property type="match status" value="1"/>
</dbReference>
<accession>A0A7C9FRL6</accession>
<comment type="caution">
    <text evidence="2">The sequence shown here is derived from an EMBL/GenBank/DDBJ whole genome shotgun (WGS) entry which is preliminary data.</text>
</comment>
<dbReference type="CDD" id="cd00158">
    <property type="entry name" value="RHOD"/>
    <property type="match status" value="1"/>
</dbReference>